<evidence type="ECO:0000313" key="3">
    <source>
        <dbReference type="Proteomes" id="UP000076830"/>
    </source>
</evidence>
<dbReference type="Proteomes" id="UP000076830">
    <property type="component" value="Chromosome"/>
</dbReference>
<dbReference type="OrthoDB" id="9802683at2"/>
<feature type="signal peptide" evidence="1">
    <location>
        <begin position="1"/>
        <end position="27"/>
    </location>
</feature>
<dbReference type="AlphaFoldDB" id="A0A167GSV8"/>
<dbReference type="STRING" id="1300342.I596_1434"/>
<protein>
    <submittedName>
        <fullName evidence="2">Internalin-like protein</fullName>
    </submittedName>
</protein>
<name>A0A167GSV8_9GAMM</name>
<accession>A0A167GSV8</accession>
<dbReference type="KEGG" id="dko:I596_1434"/>
<gene>
    <name evidence="2" type="ORF">I596_1434</name>
</gene>
<dbReference type="EMBL" id="CP015249">
    <property type="protein sequence ID" value="ANB17462.1"/>
    <property type="molecule type" value="Genomic_DNA"/>
</dbReference>
<reference evidence="2 3" key="1">
    <citation type="submission" date="2016-04" db="EMBL/GenBank/DDBJ databases">
        <title>Complete genome sequence of Dokdonella koreensis DS-123T.</title>
        <authorList>
            <person name="Kim J.F."/>
            <person name="Lee H."/>
            <person name="Kwak M.-J."/>
        </authorList>
    </citation>
    <scope>NUCLEOTIDE SEQUENCE [LARGE SCALE GENOMIC DNA]</scope>
    <source>
        <strain evidence="2 3">DS-123</strain>
    </source>
</reference>
<proteinExistence type="predicted"/>
<dbReference type="RefSeq" id="WP_067645688.1">
    <property type="nucleotide sequence ID" value="NZ_CP015249.1"/>
</dbReference>
<keyword evidence="3" id="KW-1185">Reference proteome</keyword>
<organism evidence="2 3">
    <name type="scientific">Dokdonella koreensis DS-123</name>
    <dbReference type="NCBI Taxonomy" id="1300342"/>
    <lineage>
        <taxon>Bacteria</taxon>
        <taxon>Pseudomonadati</taxon>
        <taxon>Pseudomonadota</taxon>
        <taxon>Gammaproteobacteria</taxon>
        <taxon>Lysobacterales</taxon>
        <taxon>Rhodanobacteraceae</taxon>
        <taxon>Dokdonella</taxon>
    </lineage>
</organism>
<evidence type="ECO:0000256" key="1">
    <source>
        <dbReference type="SAM" id="SignalP"/>
    </source>
</evidence>
<feature type="chain" id="PRO_5007887127" evidence="1">
    <location>
        <begin position="28"/>
        <end position="426"/>
    </location>
</feature>
<sequence>MNKLYPAAIPALGAAVLLTLAATAPLAASVPTGDEKDPIFSNGFEVPPQAICGWETALGTPGGSLNGIGRWGSDAYAGGSAGSAFNGVSNGVARIDLAAGTTHALGSTTLDDGFVTDFVAFDAGTGEKLYVVGSQNGISNGGTPVPNSNVVFSWDGTTAGALAGASFPGLTFGWAGRVYQGRLAIGGTTGIPQLPLLAFWDGTTWETHSTGFEGLVAPIIMTMVEYRGDLYVGGRFDRIRLPDGSGGEVVVESKNVMGFDGTGFFSVGGGVKRATSTISQVQALAVFQDALYIGGRFDASAVGNVPMFAVARWDGTTLSAVGRGFPMPTEVRDFEVYDDGTGPALYAVGSFTADTQGTPIRRFAKLVAGEWVEVAGGIGENPNKALTLPDGRLAVAGSFTEVGGGGVAGSGPSTGIAALSCQLAPR</sequence>
<keyword evidence="1" id="KW-0732">Signal</keyword>
<evidence type="ECO:0000313" key="2">
    <source>
        <dbReference type="EMBL" id="ANB17462.1"/>
    </source>
</evidence>